<reference evidence="1 2" key="1">
    <citation type="submission" date="2024-11" db="EMBL/GenBank/DDBJ databases">
        <title>A near-complete genome assembly of Cinchona calisaya.</title>
        <authorList>
            <person name="Lian D.C."/>
            <person name="Zhao X.W."/>
            <person name="Wei L."/>
        </authorList>
    </citation>
    <scope>NUCLEOTIDE SEQUENCE [LARGE SCALE GENOMIC DNA]</scope>
    <source>
        <tissue evidence="1">Nenye</tissue>
    </source>
</reference>
<keyword evidence="2" id="KW-1185">Reference proteome</keyword>
<sequence length="120" mass="13705">MGRLSDFTGKYVNGKLHWRAGWQGFDSSGGWTGNFVFVSLDLGNEMYGIVDILDCTKGARDWTFDVLEGSLSVVSDYERTSVDVWVMKENGVRDSWIKVVSVPYLDVPNKYWYSTSVKEW</sequence>
<dbReference type="Proteomes" id="UP001630127">
    <property type="component" value="Unassembled WGS sequence"/>
</dbReference>
<gene>
    <name evidence="1" type="ORF">ACH5RR_031751</name>
</gene>
<organism evidence="1 2">
    <name type="scientific">Cinchona calisaya</name>
    <dbReference type="NCBI Taxonomy" id="153742"/>
    <lineage>
        <taxon>Eukaryota</taxon>
        <taxon>Viridiplantae</taxon>
        <taxon>Streptophyta</taxon>
        <taxon>Embryophyta</taxon>
        <taxon>Tracheophyta</taxon>
        <taxon>Spermatophyta</taxon>
        <taxon>Magnoliopsida</taxon>
        <taxon>eudicotyledons</taxon>
        <taxon>Gunneridae</taxon>
        <taxon>Pentapetalae</taxon>
        <taxon>asterids</taxon>
        <taxon>lamiids</taxon>
        <taxon>Gentianales</taxon>
        <taxon>Rubiaceae</taxon>
        <taxon>Cinchonoideae</taxon>
        <taxon>Cinchoneae</taxon>
        <taxon>Cinchona</taxon>
    </lineage>
</organism>
<dbReference type="AlphaFoldDB" id="A0ABD2YG44"/>
<evidence type="ECO:0008006" key="3">
    <source>
        <dbReference type="Google" id="ProtNLM"/>
    </source>
</evidence>
<evidence type="ECO:0000313" key="1">
    <source>
        <dbReference type="EMBL" id="KAL3506369.1"/>
    </source>
</evidence>
<evidence type="ECO:0000313" key="2">
    <source>
        <dbReference type="Proteomes" id="UP001630127"/>
    </source>
</evidence>
<name>A0ABD2YG44_9GENT</name>
<comment type="caution">
    <text evidence="1">The sequence shown here is derived from an EMBL/GenBank/DDBJ whole genome shotgun (WGS) entry which is preliminary data.</text>
</comment>
<accession>A0ABD2YG44</accession>
<proteinExistence type="predicted"/>
<protein>
    <recommendedName>
        <fullName evidence="3">F-box associated domain-containing protein</fullName>
    </recommendedName>
</protein>
<dbReference type="EMBL" id="JBJUIK010000013">
    <property type="protein sequence ID" value="KAL3506369.1"/>
    <property type="molecule type" value="Genomic_DNA"/>
</dbReference>